<gene>
    <name evidence="1" type="ORF">BJP51_29380</name>
</gene>
<dbReference type="Pfam" id="PF12867">
    <property type="entry name" value="DinB_2"/>
    <property type="match status" value="1"/>
</dbReference>
<dbReference type="InterPro" id="IPR034660">
    <property type="entry name" value="DinB/YfiT-like"/>
</dbReference>
<dbReference type="InterPro" id="IPR024775">
    <property type="entry name" value="DinB-like"/>
</dbReference>
<dbReference type="EMBL" id="MKQP01000051">
    <property type="protein sequence ID" value="OMD24495.1"/>
    <property type="molecule type" value="Genomic_DNA"/>
</dbReference>
<dbReference type="SUPFAM" id="SSF109854">
    <property type="entry name" value="DinB/YfiT-like putative metalloenzymes"/>
    <property type="match status" value="1"/>
</dbReference>
<reference evidence="1 2" key="1">
    <citation type="submission" date="2016-10" db="EMBL/GenBank/DDBJ databases">
        <title>Paenibacillus species isolates.</title>
        <authorList>
            <person name="Beno S.M."/>
        </authorList>
    </citation>
    <scope>NUCLEOTIDE SEQUENCE [LARGE SCALE GENOMIC DNA]</scope>
    <source>
        <strain evidence="1 2">FSL H7-0604</strain>
    </source>
</reference>
<protein>
    <submittedName>
        <fullName evidence="1">Uncharacterized protein</fullName>
    </submittedName>
</protein>
<dbReference type="Gene3D" id="1.20.120.450">
    <property type="entry name" value="dinb family like domain"/>
    <property type="match status" value="1"/>
</dbReference>
<comment type="caution">
    <text evidence="1">The sequence shown here is derived from an EMBL/GenBank/DDBJ whole genome shotgun (WGS) entry which is preliminary data.</text>
</comment>
<accession>A0A1R0WYG2</accession>
<dbReference type="Proteomes" id="UP000187465">
    <property type="component" value="Unassembled WGS sequence"/>
</dbReference>
<evidence type="ECO:0000313" key="1">
    <source>
        <dbReference type="EMBL" id="OMD24495.1"/>
    </source>
</evidence>
<sequence length="163" mass="19346">MWRLISLAAKTNEQMLLEFKSLIPFVESLGEVSDKHWNQPIAAGKWTVKDIICHLMLWDKYFYEGAIKKIILREPITTKHLDFNEFNANAVEYAKLLSEQTLIEQFVRYRTKIIDAAAGLTEDEFNQEYKDGDRKKFSVRKYLRSFIPHDKHHKKQIEQFLKP</sequence>
<dbReference type="RefSeq" id="WP_063829829.1">
    <property type="nucleotide sequence ID" value="NZ_MKQM01000068.1"/>
</dbReference>
<name>A0A1R0WYG2_9BACL</name>
<evidence type="ECO:0000313" key="2">
    <source>
        <dbReference type="Proteomes" id="UP000187465"/>
    </source>
</evidence>
<proteinExistence type="predicted"/>
<organism evidence="1 2">
    <name type="scientific">Paenibacillus odorifer</name>
    <dbReference type="NCBI Taxonomy" id="189426"/>
    <lineage>
        <taxon>Bacteria</taxon>
        <taxon>Bacillati</taxon>
        <taxon>Bacillota</taxon>
        <taxon>Bacilli</taxon>
        <taxon>Bacillales</taxon>
        <taxon>Paenibacillaceae</taxon>
        <taxon>Paenibacillus</taxon>
    </lineage>
</organism>
<dbReference type="AlphaFoldDB" id="A0A1R0WYG2"/>